<name>A0ABT1R410_9HYPH</name>
<reference evidence="1" key="1">
    <citation type="submission" date="2021-07" db="EMBL/GenBank/DDBJ databases">
        <title>Shinella sp. nov., a novel member of the genus Shinella from water.</title>
        <authorList>
            <person name="Deng Y."/>
        </authorList>
    </citation>
    <scope>NUCLEOTIDE SEQUENCE</scope>
    <source>
        <strain evidence="1">CPCC 100929</strain>
    </source>
</reference>
<organism evidence="1 2">
    <name type="scientific">Shinella lacus</name>
    <dbReference type="NCBI Taxonomy" id="2654216"/>
    <lineage>
        <taxon>Bacteria</taxon>
        <taxon>Pseudomonadati</taxon>
        <taxon>Pseudomonadota</taxon>
        <taxon>Alphaproteobacteria</taxon>
        <taxon>Hyphomicrobiales</taxon>
        <taxon>Rhizobiaceae</taxon>
        <taxon>Shinella</taxon>
    </lineage>
</organism>
<proteinExistence type="predicted"/>
<evidence type="ECO:0000313" key="1">
    <source>
        <dbReference type="EMBL" id="MCQ4629913.1"/>
    </source>
</evidence>
<comment type="caution">
    <text evidence="1">The sequence shown here is derived from an EMBL/GenBank/DDBJ whole genome shotgun (WGS) entry which is preliminary data.</text>
</comment>
<dbReference type="Proteomes" id="UP000996601">
    <property type="component" value="Unassembled WGS sequence"/>
</dbReference>
<dbReference type="EMBL" id="WHSB02000002">
    <property type="protein sequence ID" value="MCQ4629913.1"/>
    <property type="molecule type" value="Genomic_DNA"/>
</dbReference>
<evidence type="ECO:0000313" key="2">
    <source>
        <dbReference type="Proteomes" id="UP000996601"/>
    </source>
</evidence>
<evidence type="ECO:0008006" key="3">
    <source>
        <dbReference type="Google" id="ProtNLM"/>
    </source>
</evidence>
<keyword evidence="2" id="KW-1185">Reference proteome</keyword>
<protein>
    <recommendedName>
        <fullName evidence="3">Phage tail assembly chaperone protein, E, or 41 or 14</fullName>
    </recommendedName>
</protein>
<accession>A0ABT1R410</accession>
<dbReference type="RefSeq" id="WP_256116088.1">
    <property type="nucleotide sequence ID" value="NZ_WHSB02000002.1"/>
</dbReference>
<sequence length="93" mass="10232">MTSIKLTVPVANGPEIIRSISLRKIKMSDFPVLMRGATLFATGDLNNLGENVLEILERLSGLPRRIIDEIDADDIEAVLGGVTEHIKAYNDKK</sequence>
<gene>
    <name evidence="1" type="ORF">GB927_007710</name>
</gene>